<reference evidence="9 10" key="1">
    <citation type="journal article" date="2016" name="G3 (Bethesda)">
        <title>First Draft Assembly and Annotation of the Genome of a California Endemic Oak Quercus lobata Nee (Fagaceae).</title>
        <authorList>
            <person name="Sork V.L."/>
            <person name="Fitz-Gibbon S.T."/>
            <person name="Puiu D."/>
            <person name="Crepeau M."/>
            <person name="Gugger P.F."/>
            <person name="Sherman R."/>
            <person name="Stevens K."/>
            <person name="Langley C.H."/>
            <person name="Pellegrini M."/>
            <person name="Salzberg S.L."/>
        </authorList>
    </citation>
    <scope>NUCLEOTIDE SEQUENCE [LARGE SCALE GENOMIC DNA]</scope>
    <source>
        <strain evidence="9 10">cv. SW786</strain>
    </source>
</reference>
<dbReference type="PANTHER" id="PTHR22702:SF1">
    <property type="entry name" value="PROTEASE-ASSOCIATED DOMAIN-CONTAINING PROTEIN 1"/>
    <property type="match status" value="1"/>
</dbReference>
<dbReference type="InterPro" id="IPR056858">
    <property type="entry name" value="VSR_TRX"/>
</dbReference>
<keyword evidence="3" id="KW-0677">Repeat</keyword>
<evidence type="ECO:0000256" key="2">
    <source>
        <dbReference type="ARBA" id="ARBA00022729"/>
    </source>
</evidence>
<evidence type="ECO:0000256" key="4">
    <source>
        <dbReference type="ARBA" id="ARBA00022989"/>
    </source>
</evidence>
<evidence type="ECO:0000256" key="7">
    <source>
        <dbReference type="ARBA" id="ARBA00046288"/>
    </source>
</evidence>
<evidence type="ECO:0000256" key="6">
    <source>
        <dbReference type="ARBA" id="ARBA00023180"/>
    </source>
</evidence>
<name>A0A7N2R7Z1_QUELO</name>
<dbReference type="OMA" id="IERGDCT"/>
<dbReference type="PANTHER" id="PTHR22702">
    <property type="entry name" value="PROTEASE-ASSOCIATED DOMAIN-CONTAINING PROTEIN"/>
    <property type="match status" value="1"/>
</dbReference>
<evidence type="ECO:0000256" key="1">
    <source>
        <dbReference type="ARBA" id="ARBA00022692"/>
    </source>
</evidence>
<feature type="domain" description="Vacuolar sorting receptor thioredoxin-like" evidence="8">
    <location>
        <begin position="162"/>
        <end position="326"/>
    </location>
</feature>
<keyword evidence="4" id="KW-1133">Transmembrane helix</keyword>
<evidence type="ECO:0000256" key="5">
    <source>
        <dbReference type="ARBA" id="ARBA00023136"/>
    </source>
</evidence>
<dbReference type="AlphaFoldDB" id="A0A7N2R7Z1"/>
<evidence type="ECO:0000256" key="3">
    <source>
        <dbReference type="ARBA" id="ARBA00022737"/>
    </source>
</evidence>
<reference evidence="9" key="2">
    <citation type="submission" date="2021-01" db="UniProtKB">
        <authorList>
            <consortium name="EnsemblPlants"/>
        </authorList>
    </citation>
    <scope>IDENTIFICATION</scope>
</reference>
<dbReference type="InParanoid" id="A0A7N2R7Z1"/>
<dbReference type="Gramene" id="QL07p032007:mrna">
    <property type="protein sequence ID" value="QL07p032007:mrna"/>
    <property type="gene ID" value="QL07p032007"/>
</dbReference>
<organism evidence="9 10">
    <name type="scientific">Quercus lobata</name>
    <name type="common">Valley oak</name>
    <dbReference type="NCBI Taxonomy" id="97700"/>
    <lineage>
        <taxon>Eukaryota</taxon>
        <taxon>Viridiplantae</taxon>
        <taxon>Streptophyta</taxon>
        <taxon>Embryophyta</taxon>
        <taxon>Tracheophyta</taxon>
        <taxon>Spermatophyta</taxon>
        <taxon>Magnoliopsida</taxon>
        <taxon>eudicotyledons</taxon>
        <taxon>Gunneridae</taxon>
        <taxon>Pentapetalae</taxon>
        <taxon>rosids</taxon>
        <taxon>fabids</taxon>
        <taxon>Fagales</taxon>
        <taxon>Fagaceae</taxon>
        <taxon>Quercus</taxon>
    </lineage>
</organism>
<evidence type="ECO:0000313" key="10">
    <source>
        <dbReference type="Proteomes" id="UP000594261"/>
    </source>
</evidence>
<sequence length="392" mass="44215">MVSGSCMGNLLVGKKNSFKVTSPDWLKGVYECALKDFRVFGNGGRGSMVGIVVYVGANQKACRNLDEVAGVFFKSMPRGQRMFLLADQGDCYFALEPWNTQNGGPTAILLIASDLIEPLNNIITPRVLISKSLGDIIKKALSNGEMVNINLYWPETLPHPAEKILEQKGYTQFTPHYMTQYCPRNFASSIQCRSQCINHGRYCAPNRNPDFMRRYERRDVVLQILHDACFFKVANESGRPWLWWDYMTDLAIRCPMEEKYSLHCLNQVVKSLIGSDLKKIENCVGDPNTDIDNPVLKAEGNAQLDRGTSGDITILPTLVINDRPYEDIKTNECLHNNGSCWYVLCLNVLWDTFRGRVCKCPVVQGEKYVGDGYTLCEGKFFSLLKSVSLVLR</sequence>
<keyword evidence="5" id="KW-0472">Membrane</keyword>
<keyword evidence="10" id="KW-1185">Reference proteome</keyword>
<proteinExistence type="predicted"/>
<dbReference type="EnsemblPlants" id="QL07p032007:mrna">
    <property type="protein sequence ID" value="QL07p032007:mrna"/>
    <property type="gene ID" value="QL07p032007"/>
</dbReference>
<evidence type="ECO:0000259" key="8">
    <source>
        <dbReference type="Pfam" id="PF25011"/>
    </source>
</evidence>
<comment type="subcellular location">
    <subcellularLocation>
        <location evidence="7">Endomembrane system</location>
        <topology evidence="7">Single-pass type I membrane protein</topology>
    </subcellularLocation>
</comment>
<dbReference type="EMBL" id="LRBV02000007">
    <property type="status" value="NOT_ANNOTATED_CDS"/>
    <property type="molecule type" value="Genomic_DNA"/>
</dbReference>
<dbReference type="Proteomes" id="UP000594261">
    <property type="component" value="Chromosome 7"/>
</dbReference>
<keyword evidence="1" id="KW-0812">Transmembrane</keyword>
<dbReference type="Gene3D" id="3.50.30.30">
    <property type="match status" value="1"/>
</dbReference>
<keyword evidence="6" id="KW-0325">Glycoprotein</keyword>
<keyword evidence="2" id="KW-0732">Signal</keyword>
<dbReference type="GO" id="GO:0012505">
    <property type="term" value="C:endomembrane system"/>
    <property type="evidence" value="ECO:0007669"/>
    <property type="project" value="UniProtKB-SubCell"/>
</dbReference>
<accession>A0A7N2R7Z1</accession>
<evidence type="ECO:0000313" key="9">
    <source>
        <dbReference type="EnsemblPlants" id="QL07p032007:mrna"/>
    </source>
</evidence>
<protein>
    <recommendedName>
        <fullName evidence="8">Vacuolar sorting receptor thioredoxin-like domain-containing protein</fullName>
    </recommendedName>
</protein>
<dbReference type="Pfam" id="PF25011">
    <property type="entry name" value="VSR_TRX"/>
    <property type="match status" value="1"/>
</dbReference>